<keyword evidence="8" id="KW-1185">Reference proteome</keyword>
<feature type="domain" description="Luciferase-like" evidence="6">
    <location>
        <begin position="19"/>
        <end position="178"/>
    </location>
</feature>
<evidence type="ECO:0000313" key="7">
    <source>
        <dbReference type="EMBL" id="MDF6102080.1"/>
    </source>
</evidence>
<dbReference type="PANTHER" id="PTHR42847:SF4">
    <property type="entry name" value="ALKANESULFONATE MONOOXYGENASE-RELATED"/>
    <property type="match status" value="1"/>
</dbReference>
<dbReference type="PANTHER" id="PTHR42847">
    <property type="entry name" value="ALKANESULFONATE MONOOXYGENASE"/>
    <property type="match status" value="1"/>
</dbReference>
<dbReference type="RefSeq" id="WP_277243876.1">
    <property type="nucleotide sequence ID" value="NZ_JAKJLQ010000009.1"/>
</dbReference>
<protein>
    <submittedName>
        <fullName evidence="7">TIGR03621 family F420-dependent LLM class oxidoreductase</fullName>
    </submittedName>
</protein>
<organism evidence="7 8">
    <name type="scientific">Gordonia hongkongensis</name>
    <dbReference type="NCBI Taxonomy" id="1701090"/>
    <lineage>
        <taxon>Bacteria</taxon>
        <taxon>Bacillati</taxon>
        <taxon>Actinomycetota</taxon>
        <taxon>Actinomycetes</taxon>
        <taxon>Mycobacteriales</taxon>
        <taxon>Gordoniaceae</taxon>
        <taxon>Gordonia</taxon>
    </lineage>
</organism>
<reference evidence="7" key="2">
    <citation type="submission" date="2022-01" db="EMBL/GenBank/DDBJ databases">
        <authorList>
            <person name="Sanchez-Suarez J."/>
            <person name="Villamil L."/>
            <person name="Diaz L.E."/>
        </authorList>
    </citation>
    <scope>NUCLEOTIDE SEQUENCE</scope>
    <source>
        <strain evidence="7">EUFUS-Z928</strain>
    </source>
</reference>
<dbReference type="InterPro" id="IPR011251">
    <property type="entry name" value="Luciferase-like_dom"/>
</dbReference>
<feature type="region of interest" description="Disordered" evidence="5">
    <location>
        <begin position="306"/>
        <end position="329"/>
    </location>
</feature>
<dbReference type="Gene3D" id="3.20.20.30">
    <property type="entry name" value="Luciferase-like domain"/>
    <property type="match status" value="1"/>
</dbReference>
<evidence type="ECO:0000256" key="1">
    <source>
        <dbReference type="ARBA" id="ARBA00022630"/>
    </source>
</evidence>
<evidence type="ECO:0000256" key="4">
    <source>
        <dbReference type="ARBA" id="ARBA00023033"/>
    </source>
</evidence>
<evidence type="ECO:0000313" key="8">
    <source>
        <dbReference type="Proteomes" id="UP001152308"/>
    </source>
</evidence>
<dbReference type="EMBL" id="JAKJLQ010000009">
    <property type="protein sequence ID" value="MDF6102080.1"/>
    <property type="molecule type" value="Genomic_DNA"/>
</dbReference>
<accession>A0ABT6BVS1</accession>
<dbReference type="InterPro" id="IPR036661">
    <property type="entry name" value="Luciferase-like_sf"/>
</dbReference>
<evidence type="ECO:0000259" key="6">
    <source>
        <dbReference type="Pfam" id="PF00296"/>
    </source>
</evidence>
<keyword evidence="1" id="KW-0285">Flavoprotein</keyword>
<comment type="caution">
    <text evidence="7">The sequence shown here is derived from an EMBL/GenBank/DDBJ whole genome shotgun (WGS) entry which is preliminary data.</text>
</comment>
<dbReference type="Proteomes" id="UP001152308">
    <property type="component" value="Unassembled WGS sequence"/>
</dbReference>
<dbReference type="InterPro" id="IPR019923">
    <property type="entry name" value="Lucif-like_OxRdtase_MSMEG_2516"/>
</dbReference>
<evidence type="ECO:0000256" key="2">
    <source>
        <dbReference type="ARBA" id="ARBA00022643"/>
    </source>
</evidence>
<name>A0ABT6BVS1_9ACTN</name>
<evidence type="ECO:0000256" key="5">
    <source>
        <dbReference type="SAM" id="MobiDB-lite"/>
    </source>
</evidence>
<keyword evidence="4" id="KW-0503">Monooxygenase</keyword>
<evidence type="ECO:0000256" key="3">
    <source>
        <dbReference type="ARBA" id="ARBA00023002"/>
    </source>
</evidence>
<gene>
    <name evidence="7" type="ORF">L2299_13530</name>
</gene>
<sequence>MSLASREFRFGVNMLAADTASSWQTRARSVEELGYDVLLVPDHLGIPSPWPALAVAATATQRLRVGPFVLNAAFTNPALLARDAATVDRLSDGRVELGLGTGYARDEFDAAGIEFRSAGRRVDHLSATAARVTELLADEDHQPRPVQPRIPLLLAGNGDRVLTMAAEHADIVGFTAARTGPDGDLEPLSAGDFDERVALARAAAGDRAVEVEWNLLLQIVTVTDDPTAVADELIAKHELSMSAQEFLGLPSVLIGSVSDIAARLVDLRERTGISYLTVLEPALEVFAPVIAELRAVDAGAVRRSRSFAPPTTDVPQAAGRLGSEPWNSC</sequence>
<keyword evidence="3" id="KW-0560">Oxidoreductase</keyword>
<dbReference type="Pfam" id="PF00296">
    <property type="entry name" value="Bac_luciferase"/>
    <property type="match status" value="1"/>
</dbReference>
<dbReference type="InterPro" id="IPR050172">
    <property type="entry name" value="SsuD_RutA_monooxygenase"/>
</dbReference>
<keyword evidence="2" id="KW-0288">FMN</keyword>
<proteinExistence type="predicted"/>
<dbReference type="NCBIfam" id="TIGR03621">
    <property type="entry name" value="F420_MSMEG_2516"/>
    <property type="match status" value="1"/>
</dbReference>
<reference evidence="7" key="1">
    <citation type="journal article" date="2022" name="Data Brief">
        <title>Draft genome sequence data of Gordonia hongkongensis strain EUFUS-Z928 isolated from the octocoral Eunicea fusca.</title>
        <authorList>
            <person name="Sanchez-Suarez J."/>
            <person name="Diaz L."/>
            <person name="Melo-Bolivar J."/>
            <person name="Villamil L."/>
        </authorList>
    </citation>
    <scope>NUCLEOTIDE SEQUENCE</scope>
    <source>
        <strain evidence="7">EUFUS-Z928</strain>
    </source>
</reference>
<dbReference type="SUPFAM" id="SSF51679">
    <property type="entry name" value="Bacterial luciferase-like"/>
    <property type="match status" value="1"/>
</dbReference>